<dbReference type="GO" id="GO:0005507">
    <property type="term" value="F:copper ion binding"/>
    <property type="evidence" value="ECO:0007669"/>
    <property type="project" value="TreeGrafter"/>
</dbReference>
<comment type="caution">
    <text evidence="2">Once thought to be involved in copper homeostasis, experiments in E.coli have shown this is not the case.</text>
</comment>
<organism evidence="3 4">
    <name type="scientific">Lacrimispora celerecrescens</name>
    <dbReference type="NCBI Taxonomy" id="29354"/>
    <lineage>
        <taxon>Bacteria</taxon>
        <taxon>Bacillati</taxon>
        <taxon>Bacillota</taxon>
        <taxon>Clostridia</taxon>
        <taxon>Lachnospirales</taxon>
        <taxon>Lachnospiraceae</taxon>
        <taxon>Lacrimispora</taxon>
    </lineage>
</organism>
<dbReference type="RefSeq" id="WP_038281517.1">
    <property type="nucleotide sequence ID" value="NZ_JPME01000015.1"/>
</dbReference>
<comment type="similarity">
    <text evidence="1 2">Belongs to the CutC family.</text>
</comment>
<dbReference type="PANTHER" id="PTHR12598:SF0">
    <property type="entry name" value="COPPER HOMEOSTASIS PROTEIN CUTC HOMOLOG"/>
    <property type="match status" value="1"/>
</dbReference>
<protein>
    <recommendedName>
        <fullName evidence="2">PF03932 family protein CutC</fullName>
    </recommendedName>
</protein>
<dbReference type="STRING" id="29354.IO98_12820"/>
<comment type="subcellular location">
    <subcellularLocation>
        <location evidence="2">Cytoplasm</location>
    </subcellularLocation>
</comment>
<name>A0A084JKU6_9FIRM</name>
<dbReference type="Pfam" id="PF03932">
    <property type="entry name" value="CutC"/>
    <property type="match status" value="1"/>
</dbReference>
<dbReference type="OrthoDB" id="9815677at2"/>
<keyword evidence="2" id="KW-0963">Cytoplasm</keyword>
<dbReference type="PANTHER" id="PTHR12598">
    <property type="entry name" value="COPPER HOMEOSTASIS PROTEIN CUTC"/>
    <property type="match status" value="1"/>
</dbReference>
<dbReference type="SUPFAM" id="SSF110395">
    <property type="entry name" value="CutC-like"/>
    <property type="match status" value="1"/>
</dbReference>
<evidence type="ECO:0000256" key="2">
    <source>
        <dbReference type="HAMAP-Rule" id="MF_00795"/>
    </source>
</evidence>
<evidence type="ECO:0000313" key="3">
    <source>
        <dbReference type="EMBL" id="KEZ89580.1"/>
    </source>
</evidence>
<evidence type="ECO:0000313" key="4">
    <source>
        <dbReference type="Proteomes" id="UP000028525"/>
    </source>
</evidence>
<dbReference type="AlphaFoldDB" id="A0A084JKU6"/>
<dbReference type="Gene3D" id="3.20.20.380">
    <property type="entry name" value="Copper homeostasis (CutC) domain"/>
    <property type="match status" value="1"/>
</dbReference>
<keyword evidence="4" id="KW-1185">Reference proteome</keyword>
<evidence type="ECO:0000256" key="1">
    <source>
        <dbReference type="ARBA" id="ARBA00007768"/>
    </source>
</evidence>
<dbReference type="Proteomes" id="UP000028525">
    <property type="component" value="Unassembled WGS sequence"/>
</dbReference>
<dbReference type="InterPro" id="IPR036822">
    <property type="entry name" value="CutC-like_dom_sf"/>
</dbReference>
<dbReference type="HAMAP" id="MF_00795">
    <property type="entry name" value="CutC"/>
    <property type="match status" value="1"/>
</dbReference>
<dbReference type="InterPro" id="IPR005627">
    <property type="entry name" value="CutC-like"/>
</dbReference>
<dbReference type="EMBL" id="JPME01000015">
    <property type="protein sequence ID" value="KEZ89580.1"/>
    <property type="molecule type" value="Genomic_DNA"/>
</dbReference>
<gene>
    <name evidence="2" type="primary">cutC</name>
    <name evidence="3" type="ORF">IO98_12820</name>
</gene>
<comment type="caution">
    <text evidence="3">The sequence shown here is derived from an EMBL/GenBank/DDBJ whole genome shotgun (WGS) entry which is preliminary data.</text>
</comment>
<sequence length="251" mass="27767">MKHSVLEVCADCVQSAVNADNAGADRIELCSNLVIGGVTPGIALFKLVKKYTDIKVRVLLRPRYGDYCYNAYEFEQLKEEVQMYRELGADGSVMGILRPDGRLDVERMSELERLAGNMDTALHRAFDACINPMETMEQAVSLGMKTILTGGQCGSAWDGREMLKELYEKSAGRIEILAAGGINADVMDKLIPLTGITSIHMSGKIEVDSMMTYRKAGSSMGLPERDEYALWQTSEEKVKQAVQVLKNVQNK</sequence>
<proteinExistence type="inferred from homology"/>
<dbReference type="GO" id="GO:0005737">
    <property type="term" value="C:cytoplasm"/>
    <property type="evidence" value="ECO:0007669"/>
    <property type="project" value="UniProtKB-SubCell"/>
</dbReference>
<reference evidence="3 4" key="1">
    <citation type="submission" date="2014-07" db="EMBL/GenBank/DDBJ databases">
        <title>Draft genome of Clostridium celerecrescens 152B isolated from sediments associated with methane hydrate from Krishna Godavari basin.</title>
        <authorList>
            <person name="Honkalas V.S."/>
            <person name="Dabir A.P."/>
            <person name="Arora P."/>
            <person name="Dhakephalkar P.K."/>
        </authorList>
    </citation>
    <scope>NUCLEOTIDE SEQUENCE [LARGE SCALE GENOMIC DNA]</scope>
    <source>
        <strain evidence="3 4">152B</strain>
    </source>
</reference>
<accession>A0A084JKU6</accession>